<accession>A0ACB9JSX2</accession>
<reference evidence="2" key="1">
    <citation type="journal article" date="2022" name="Mol. Ecol. Resour.">
        <title>The genomes of chicory, endive, great burdock and yacon provide insights into Asteraceae palaeo-polyploidization history and plant inulin production.</title>
        <authorList>
            <person name="Fan W."/>
            <person name="Wang S."/>
            <person name="Wang H."/>
            <person name="Wang A."/>
            <person name="Jiang F."/>
            <person name="Liu H."/>
            <person name="Zhao H."/>
            <person name="Xu D."/>
            <person name="Zhang Y."/>
        </authorList>
    </citation>
    <scope>NUCLEOTIDE SEQUENCE [LARGE SCALE GENOMIC DNA]</scope>
    <source>
        <strain evidence="2">cv. Yunnan</strain>
    </source>
</reference>
<evidence type="ECO:0000313" key="1">
    <source>
        <dbReference type="EMBL" id="KAI3823140.1"/>
    </source>
</evidence>
<gene>
    <name evidence="1" type="ORF">L1987_04572</name>
</gene>
<proteinExistence type="predicted"/>
<organism evidence="1 2">
    <name type="scientific">Smallanthus sonchifolius</name>
    <dbReference type="NCBI Taxonomy" id="185202"/>
    <lineage>
        <taxon>Eukaryota</taxon>
        <taxon>Viridiplantae</taxon>
        <taxon>Streptophyta</taxon>
        <taxon>Embryophyta</taxon>
        <taxon>Tracheophyta</taxon>
        <taxon>Spermatophyta</taxon>
        <taxon>Magnoliopsida</taxon>
        <taxon>eudicotyledons</taxon>
        <taxon>Gunneridae</taxon>
        <taxon>Pentapetalae</taxon>
        <taxon>asterids</taxon>
        <taxon>campanulids</taxon>
        <taxon>Asterales</taxon>
        <taxon>Asteraceae</taxon>
        <taxon>Asteroideae</taxon>
        <taxon>Heliantheae alliance</taxon>
        <taxon>Millerieae</taxon>
        <taxon>Smallanthus</taxon>
    </lineage>
</organism>
<name>A0ACB9JSX2_9ASTR</name>
<reference evidence="1 2" key="2">
    <citation type="journal article" date="2022" name="Mol. Ecol. Resour.">
        <title>The genomes of chicory, endive, great burdock and yacon provide insights into Asteraceae paleo-polyploidization history and plant inulin production.</title>
        <authorList>
            <person name="Fan W."/>
            <person name="Wang S."/>
            <person name="Wang H."/>
            <person name="Wang A."/>
            <person name="Jiang F."/>
            <person name="Liu H."/>
            <person name="Zhao H."/>
            <person name="Xu D."/>
            <person name="Zhang Y."/>
        </authorList>
    </citation>
    <scope>NUCLEOTIDE SEQUENCE [LARGE SCALE GENOMIC DNA]</scope>
    <source>
        <strain evidence="2">cv. Yunnan</strain>
        <tissue evidence="1">Leaves</tissue>
    </source>
</reference>
<comment type="caution">
    <text evidence="1">The sequence shown here is derived from an EMBL/GenBank/DDBJ whole genome shotgun (WGS) entry which is preliminary data.</text>
</comment>
<dbReference type="EMBL" id="CM042019">
    <property type="protein sequence ID" value="KAI3823140.1"/>
    <property type="molecule type" value="Genomic_DNA"/>
</dbReference>
<sequence>MFIRNNNRSLTSKNVAAYINHAVRADIAFPVKQIQAYIKETLKVDISYIKAWRARRISVDSIYGNWKSNFEELPKYITALMSSNNGTIVEWYHQTDGSSEYNTFKYVFWAFGPVIKAFQHCRPIICVDGTHLTGSYRGKLLIAVTKDANKYILSVAYAIVDEETNDSWDRHKDIIHAMNNLDMWKEPLAYHRFCLRHVRSNFMKKFKNVSLKRLCWSIGSTTQRRKYRSCIQQMKKINPEAWEYLKQIGFNKWTLMHDEKDSRWGNLTTNISESLNNALRGARVLPIKACIDYTFNKVVQQFRNHTDIAKHCKTSLPPRVWHTFDERDNRGQDHTVTEFNEEEGWYRVTSMMQTNQDGDNDYIVQYKNKKCSCGKWQAERFPCSHAISICRHRGERPHDIVHRVYKNATYLQQYQSDFRPLPHPALWIDPGWRIIADESKIVTSRGRRRARRIHNKMDVHYREESVARRCGICNETGHNRKRCPNRS</sequence>
<protein>
    <submittedName>
        <fullName evidence="1">Uncharacterized protein</fullName>
    </submittedName>
</protein>
<keyword evidence="2" id="KW-1185">Reference proteome</keyword>
<evidence type="ECO:0000313" key="2">
    <source>
        <dbReference type="Proteomes" id="UP001056120"/>
    </source>
</evidence>
<dbReference type="Proteomes" id="UP001056120">
    <property type="component" value="Linkage Group LG02"/>
</dbReference>